<name>A0A3N0C3R5_9SPHI</name>
<reference evidence="1 2" key="1">
    <citation type="submission" date="2018-10" db="EMBL/GenBank/DDBJ databases">
        <title>Genome sequencing of Pedobacter jejuensis TNB23.</title>
        <authorList>
            <person name="Cho Y.-J."/>
            <person name="Cho A."/>
            <person name="Kim O.-S."/>
        </authorList>
    </citation>
    <scope>NUCLEOTIDE SEQUENCE [LARGE SCALE GENOMIC DNA]</scope>
    <source>
        <strain evidence="1 2">TNB23</strain>
    </source>
</reference>
<comment type="caution">
    <text evidence="1">The sequence shown here is derived from an EMBL/GenBank/DDBJ whole genome shotgun (WGS) entry which is preliminary data.</text>
</comment>
<protein>
    <submittedName>
        <fullName evidence="1">Uncharacterized protein</fullName>
    </submittedName>
</protein>
<keyword evidence="2" id="KW-1185">Reference proteome</keyword>
<evidence type="ECO:0000313" key="2">
    <source>
        <dbReference type="Proteomes" id="UP000274046"/>
    </source>
</evidence>
<dbReference type="AlphaFoldDB" id="A0A3N0C3R5"/>
<evidence type="ECO:0000313" key="1">
    <source>
        <dbReference type="EMBL" id="RNL56650.1"/>
    </source>
</evidence>
<proteinExistence type="predicted"/>
<organism evidence="1 2">
    <name type="scientific">Pedobacter jejuensis</name>
    <dbReference type="NCBI Taxonomy" id="1268550"/>
    <lineage>
        <taxon>Bacteria</taxon>
        <taxon>Pseudomonadati</taxon>
        <taxon>Bacteroidota</taxon>
        <taxon>Sphingobacteriia</taxon>
        <taxon>Sphingobacteriales</taxon>
        <taxon>Sphingobacteriaceae</taxon>
        <taxon>Pedobacter</taxon>
    </lineage>
</organism>
<accession>A0A3N0C3R5</accession>
<sequence length="63" mass="7362">MHTDRGIKNSMFKDFSASLEMTVGFLQWPMSLQNIKHLYFRFVGAKTEECLFGYVGHKRAMDN</sequence>
<dbReference type="Proteomes" id="UP000274046">
    <property type="component" value="Unassembled WGS sequence"/>
</dbReference>
<gene>
    <name evidence="1" type="ORF">D7004_01800</name>
</gene>
<dbReference type="EMBL" id="RBEE01000002">
    <property type="protein sequence ID" value="RNL56650.1"/>
    <property type="molecule type" value="Genomic_DNA"/>
</dbReference>